<feature type="signal peptide" evidence="1">
    <location>
        <begin position="1"/>
        <end position="20"/>
    </location>
</feature>
<dbReference type="EMBL" id="FOZL01000001">
    <property type="protein sequence ID" value="SFS04469.1"/>
    <property type="molecule type" value="Genomic_DNA"/>
</dbReference>
<evidence type="ECO:0000313" key="2">
    <source>
        <dbReference type="EMBL" id="SFS04469.1"/>
    </source>
</evidence>
<feature type="chain" id="PRO_5011596050" evidence="1">
    <location>
        <begin position="21"/>
        <end position="281"/>
    </location>
</feature>
<dbReference type="OrthoDB" id="109375at2"/>
<gene>
    <name evidence="2" type="ORF">SAMN05421771_0924</name>
</gene>
<sequence>MKRIAAVILWSALALQLAHAQTAGFTPRPDAAQIPSYELVSIHKTPDANSGMSNNDQPDGLTITGMTLRGLIAEAYGFSLGALNKQQLTGAPPWADTQRFDLHAKVDSDDVPKIKELTKAETMMVAVRQIVSRTPTYRMLMLQRLLEDRFQLKIHYEQKVMSLYEMTIAKGGVRMKVAHPADPENGTMSWNPGKLTGQNAPMPFIPVIFAMVLERPVEDKTDTPGNYDFEMHWTPTEGTQQTDAGPSIFTAAEEQLGLKLHPSKGPVWIIVVDHAEMPSEN</sequence>
<evidence type="ECO:0000256" key="1">
    <source>
        <dbReference type="SAM" id="SignalP"/>
    </source>
</evidence>
<organism evidence="2 3">
    <name type="scientific">Granulicella pectinivorans</name>
    <dbReference type="NCBI Taxonomy" id="474950"/>
    <lineage>
        <taxon>Bacteria</taxon>
        <taxon>Pseudomonadati</taxon>
        <taxon>Acidobacteriota</taxon>
        <taxon>Terriglobia</taxon>
        <taxon>Terriglobales</taxon>
        <taxon>Acidobacteriaceae</taxon>
        <taxon>Granulicella</taxon>
    </lineage>
</organism>
<name>A0A1I6LM44_9BACT</name>
<keyword evidence="3" id="KW-1185">Reference proteome</keyword>
<dbReference type="Proteomes" id="UP000199024">
    <property type="component" value="Unassembled WGS sequence"/>
</dbReference>
<proteinExistence type="predicted"/>
<dbReference type="NCBIfam" id="TIGR03435">
    <property type="entry name" value="Soli_TIGR03435"/>
    <property type="match status" value="1"/>
</dbReference>
<dbReference type="STRING" id="474950.SAMN05421771_0924"/>
<evidence type="ECO:0000313" key="3">
    <source>
        <dbReference type="Proteomes" id="UP000199024"/>
    </source>
</evidence>
<accession>A0A1I6LM44</accession>
<dbReference type="InterPro" id="IPR017801">
    <property type="entry name" value="DUF3738"/>
</dbReference>
<protein>
    <submittedName>
        <fullName evidence="2">Soil-associated protein, TIGR03435 family</fullName>
    </submittedName>
</protein>
<dbReference type="Pfam" id="PF12543">
    <property type="entry name" value="DUF3738"/>
    <property type="match status" value="1"/>
</dbReference>
<dbReference type="RefSeq" id="WP_089837033.1">
    <property type="nucleotide sequence ID" value="NZ_FOZL01000001.1"/>
</dbReference>
<reference evidence="2 3" key="1">
    <citation type="submission" date="2016-10" db="EMBL/GenBank/DDBJ databases">
        <authorList>
            <person name="de Groot N.N."/>
        </authorList>
    </citation>
    <scope>NUCLEOTIDE SEQUENCE [LARGE SCALE GENOMIC DNA]</scope>
    <source>
        <strain evidence="2 3">DSM 21001</strain>
    </source>
</reference>
<keyword evidence="1" id="KW-0732">Signal</keyword>
<dbReference type="AlphaFoldDB" id="A0A1I6LM44"/>